<dbReference type="AlphaFoldDB" id="A0A1C3XRV1"/>
<dbReference type="Proteomes" id="UP000199184">
    <property type="component" value="Unassembled WGS sequence"/>
</dbReference>
<keyword evidence="2" id="KW-1185">Reference proteome</keyword>
<gene>
    <name evidence="1" type="ORF">GA0061098_103014</name>
</gene>
<reference evidence="2" key="1">
    <citation type="submission" date="2016-08" db="EMBL/GenBank/DDBJ databases">
        <authorList>
            <person name="Varghese N."/>
            <person name="Submissions Spin"/>
        </authorList>
    </citation>
    <scope>NUCLEOTIDE SEQUENCE [LARGE SCALE GENOMIC DNA]</scope>
    <source>
        <strain evidence="2">ERR11</strain>
    </source>
</reference>
<protein>
    <submittedName>
        <fullName evidence="1">Uncharacterized protein</fullName>
    </submittedName>
</protein>
<organism evidence="1 2">
    <name type="scientific">Bradyrhizobium shewense</name>
    <dbReference type="NCBI Taxonomy" id="1761772"/>
    <lineage>
        <taxon>Bacteria</taxon>
        <taxon>Pseudomonadati</taxon>
        <taxon>Pseudomonadota</taxon>
        <taxon>Alphaproteobacteria</taxon>
        <taxon>Hyphomicrobiales</taxon>
        <taxon>Nitrobacteraceae</taxon>
        <taxon>Bradyrhizobium</taxon>
    </lineage>
</organism>
<proteinExistence type="predicted"/>
<accession>A0A1C3XRV1</accession>
<name>A0A1C3XRV1_9BRAD</name>
<evidence type="ECO:0000313" key="1">
    <source>
        <dbReference type="EMBL" id="SCB54746.1"/>
    </source>
</evidence>
<evidence type="ECO:0000313" key="2">
    <source>
        <dbReference type="Proteomes" id="UP000199184"/>
    </source>
</evidence>
<sequence length="57" mass="6175">MHVRPSSSHHPRATAQPLSLEVAVSSAALEGRRPGSFILRGSLREHLSDERFALAQG</sequence>
<dbReference type="EMBL" id="FMAI01000030">
    <property type="protein sequence ID" value="SCB54746.1"/>
    <property type="molecule type" value="Genomic_DNA"/>
</dbReference>